<accession>A0AC61QJV6</accession>
<dbReference type="Proteomes" id="UP000294588">
    <property type="component" value="Unassembled WGS sequence"/>
</dbReference>
<comment type="caution">
    <text evidence="1">The sequence shown here is derived from an EMBL/GenBank/DDBJ whole genome shotgun (WGS) entry which is preliminary data.</text>
</comment>
<sequence>MAEFAGSSHFNWLEEESIKAITIVGICKNAGKTTLLNHLISLRKKGTWGVFSTGIDGEETDFLFRIPKPPVILDKDFIFCCDTSTLDELGCQIVVLSKLPFSVDRPLWMAKTLIPLQTEITGPSTVKEQIQTLKLIQNYGAEKVLIDGSIDRKSIAQSEYIDAVIMVIGANFGTLDEITDEVNRLKILNSIPQSTLVTPNSPEYKFLLDSEEICLYEERNWKPSGLVSLIGNIKPLRQMISKNTEAIYIPGAITDMVYQDIKNILSQSGAQLIVRHPNCLKIRLKRLEFFYTQHHPTALIPFRIRNWALNSMGLGFSDIEAQEFRAYLRAQFPDLNFVDVMELGYE</sequence>
<evidence type="ECO:0000313" key="1">
    <source>
        <dbReference type="EMBL" id="TDF73538.1"/>
    </source>
</evidence>
<protein>
    <submittedName>
        <fullName evidence="1">Uncharacterized protein</fullName>
    </submittedName>
</protein>
<gene>
    <name evidence="1" type="ORF">E0946_03000</name>
</gene>
<evidence type="ECO:0000313" key="2">
    <source>
        <dbReference type="Proteomes" id="UP000294588"/>
    </source>
</evidence>
<proteinExistence type="predicted"/>
<keyword evidence="2" id="KW-1185">Reference proteome</keyword>
<organism evidence="1 2">
    <name type="scientific">Candidatus Syntrophosphaera thermopropionivorans</name>
    <dbReference type="NCBI Taxonomy" id="2593015"/>
    <lineage>
        <taxon>Bacteria</taxon>
        <taxon>Pseudomonadati</taxon>
        <taxon>Candidatus Cloacimonadota</taxon>
        <taxon>Candidatus Cloacimonadia</taxon>
        <taxon>Candidatus Cloacimonadales</taxon>
        <taxon>Candidatus Cloacimonadaceae</taxon>
        <taxon>Candidatus Syntrophosphaera</taxon>
    </lineage>
</organism>
<name>A0AC61QJV6_9BACT</name>
<reference evidence="1" key="1">
    <citation type="submission" date="2019-03" db="EMBL/GenBank/DDBJ databases">
        <title>Candidatus Syntrophosphaera thermopropionivorans: a novel player in syntrophic propionate oxidation during anaerobic digestion.</title>
        <authorList>
            <person name="Dyksma S."/>
        </authorList>
    </citation>
    <scope>NUCLEOTIDE SEQUENCE</scope>
    <source>
        <strain evidence="1">W5</strain>
    </source>
</reference>
<dbReference type="EMBL" id="SMOG01000005">
    <property type="protein sequence ID" value="TDF73538.1"/>
    <property type="molecule type" value="Genomic_DNA"/>
</dbReference>